<proteinExistence type="predicted"/>
<feature type="compositionally biased region" description="Low complexity" evidence="1">
    <location>
        <begin position="48"/>
        <end position="67"/>
    </location>
</feature>
<feature type="compositionally biased region" description="Basic and acidic residues" evidence="1">
    <location>
        <begin position="519"/>
        <end position="531"/>
    </location>
</feature>
<feature type="region of interest" description="Disordered" evidence="1">
    <location>
        <begin position="255"/>
        <end position="298"/>
    </location>
</feature>
<comment type="caution">
    <text evidence="2">The sequence shown here is derived from an EMBL/GenBank/DDBJ whole genome shotgun (WGS) entry which is preliminary data.</text>
</comment>
<sequence length="592" mass="65969">MTMASPQQPSPPSNPFDGFDNYTAVTQQHPSQPQLQQPGPHPPPMPPNQWSQQPTQPATAVQHQQQQSTANYNPFENLNQPVAGNISVSLSVPYGGLMQPPASTPDVMAAMAMQRHQQQQQLVPMAPNVNVPSPWALHPTVGQQQQQFVPMAPNSNGQSPWGLQPAVGQQQLVPMPANANVQSPWAVQGAVPPASGGQQVEPPNLLDGLDGFGSPTQQLQGQQSEKQNVSLLPDETEDEGLALIDVELDDEINANKPLEERKKDGDFLEGETIRKSGNSNQSKNIPYSERDNSWDRNRNIAPPPPMTPGRRHAEYLAQNSVPTMCSPLPQPHLVHHSGYVLSRISFRTVLMRKWKQTFWIQYGPTQLLFFRTFADYEDWLNNPYHTIKAREFLVKLRVDFVSDLKKASVMGYQVTQVRRKAYNKNVMLHFKLERWMDYGPTIAAAFAAREEEMMNSPTHRRHEDVDEDGMHTSNDVSALRKIILGCMRNARDFALIASRDLASRDQRADMGDEAGGYRGRYDAEEQLRDSRIPSGSGNMGYHQAFSAESSGRRRNVVTGDSNYDESESSENRTETANATKANEAPPIVDLLG</sequence>
<feature type="region of interest" description="Disordered" evidence="1">
    <location>
        <begin position="504"/>
        <end position="592"/>
    </location>
</feature>
<protein>
    <recommendedName>
        <fullName evidence="4">PH domain-containing protein</fullName>
    </recommendedName>
</protein>
<gene>
    <name evidence="2" type="ORF">ACHAWU_007161</name>
</gene>
<evidence type="ECO:0000313" key="3">
    <source>
        <dbReference type="Proteomes" id="UP001530293"/>
    </source>
</evidence>
<reference evidence="2 3" key="1">
    <citation type="submission" date="2024-10" db="EMBL/GenBank/DDBJ databases">
        <title>Updated reference genomes for cyclostephanoid diatoms.</title>
        <authorList>
            <person name="Roberts W.R."/>
            <person name="Alverson A.J."/>
        </authorList>
    </citation>
    <scope>NUCLEOTIDE SEQUENCE [LARGE SCALE GENOMIC DNA]</scope>
    <source>
        <strain evidence="2 3">AJA232-27</strain>
    </source>
</reference>
<feature type="compositionally biased region" description="Low complexity" evidence="1">
    <location>
        <begin position="574"/>
        <end position="584"/>
    </location>
</feature>
<feature type="region of interest" description="Disordered" evidence="1">
    <location>
        <begin position="188"/>
        <end position="228"/>
    </location>
</feature>
<feature type="compositionally biased region" description="Basic and acidic residues" evidence="1">
    <location>
        <begin position="257"/>
        <end position="274"/>
    </location>
</feature>
<dbReference type="AlphaFoldDB" id="A0ABD3M6L7"/>
<evidence type="ECO:0000256" key="1">
    <source>
        <dbReference type="SAM" id="MobiDB-lite"/>
    </source>
</evidence>
<feature type="compositionally biased region" description="Polar residues" evidence="1">
    <location>
        <begin position="275"/>
        <end position="285"/>
    </location>
</feature>
<evidence type="ECO:0008006" key="4">
    <source>
        <dbReference type="Google" id="ProtNLM"/>
    </source>
</evidence>
<organism evidence="2 3">
    <name type="scientific">Discostella pseudostelligera</name>
    <dbReference type="NCBI Taxonomy" id="259834"/>
    <lineage>
        <taxon>Eukaryota</taxon>
        <taxon>Sar</taxon>
        <taxon>Stramenopiles</taxon>
        <taxon>Ochrophyta</taxon>
        <taxon>Bacillariophyta</taxon>
        <taxon>Coscinodiscophyceae</taxon>
        <taxon>Thalassiosirophycidae</taxon>
        <taxon>Stephanodiscales</taxon>
        <taxon>Stephanodiscaceae</taxon>
        <taxon>Discostella</taxon>
    </lineage>
</organism>
<feature type="compositionally biased region" description="Polar residues" evidence="1">
    <location>
        <begin position="214"/>
        <end position="228"/>
    </location>
</feature>
<evidence type="ECO:0000313" key="2">
    <source>
        <dbReference type="EMBL" id="KAL3756210.1"/>
    </source>
</evidence>
<dbReference type="Proteomes" id="UP001530293">
    <property type="component" value="Unassembled WGS sequence"/>
</dbReference>
<feature type="compositionally biased region" description="Basic and acidic residues" evidence="1">
    <location>
        <begin position="288"/>
        <end position="298"/>
    </location>
</feature>
<name>A0ABD3M6L7_9STRA</name>
<dbReference type="EMBL" id="JALLBG020000312">
    <property type="protein sequence ID" value="KAL3756210.1"/>
    <property type="molecule type" value="Genomic_DNA"/>
</dbReference>
<feature type="compositionally biased region" description="Low complexity" evidence="1">
    <location>
        <begin position="27"/>
        <end position="38"/>
    </location>
</feature>
<feature type="region of interest" description="Disordered" evidence="1">
    <location>
        <begin position="1"/>
        <end position="67"/>
    </location>
</feature>
<keyword evidence="3" id="KW-1185">Reference proteome</keyword>
<accession>A0ABD3M6L7</accession>